<evidence type="ECO:0000256" key="18">
    <source>
        <dbReference type="SAM" id="Phobius"/>
    </source>
</evidence>
<evidence type="ECO:0000256" key="9">
    <source>
        <dbReference type="ARBA" id="ARBA00022912"/>
    </source>
</evidence>
<evidence type="ECO:0000256" key="16">
    <source>
        <dbReference type="ARBA" id="ARBA00076772"/>
    </source>
</evidence>
<dbReference type="InterPro" id="IPR016130">
    <property type="entry name" value="Tyr_Pase_AS"/>
</dbReference>
<evidence type="ECO:0000256" key="2">
    <source>
        <dbReference type="ARBA" id="ARBA00004245"/>
    </source>
</evidence>
<evidence type="ECO:0000256" key="4">
    <source>
        <dbReference type="ARBA" id="ARBA00009580"/>
    </source>
</evidence>
<dbReference type="CDD" id="cd14513">
    <property type="entry name" value="DSP_slingshot"/>
    <property type="match status" value="1"/>
</dbReference>
<feature type="compositionally biased region" description="Polar residues" evidence="17">
    <location>
        <begin position="1270"/>
        <end position="1291"/>
    </location>
</feature>
<feature type="transmembrane region" description="Helical" evidence="18">
    <location>
        <begin position="204"/>
        <end position="221"/>
    </location>
</feature>
<dbReference type="PANTHER" id="PTHR45864">
    <property type="entry name" value="SLINGSHOT PROTEIN PHOSPHATASE HOMOLOG"/>
    <property type="match status" value="1"/>
</dbReference>
<evidence type="ECO:0000256" key="5">
    <source>
        <dbReference type="ARBA" id="ARBA00013081"/>
    </source>
</evidence>
<comment type="caution">
    <text evidence="22">The sequence shown here is derived from an EMBL/GenBank/DDBJ whole genome shotgun (WGS) entry which is preliminary data.</text>
</comment>
<evidence type="ECO:0000256" key="11">
    <source>
        <dbReference type="ARBA" id="ARBA00023203"/>
    </source>
</evidence>
<accession>A0AAV7SY34</accession>
<evidence type="ECO:0000256" key="10">
    <source>
        <dbReference type="ARBA" id="ARBA00022990"/>
    </source>
</evidence>
<dbReference type="SUPFAM" id="SSF52799">
    <property type="entry name" value="(Phosphotyrosine protein) phosphatases II"/>
    <property type="match status" value="1"/>
</dbReference>
<feature type="transmembrane region" description="Helical" evidence="18">
    <location>
        <begin position="173"/>
        <end position="197"/>
    </location>
</feature>
<feature type="region of interest" description="Disordered" evidence="17">
    <location>
        <begin position="1270"/>
        <end position="1373"/>
    </location>
</feature>
<feature type="transmembrane region" description="Helical" evidence="18">
    <location>
        <begin position="573"/>
        <end position="597"/>
    </location>
</feature>
<keyword evidence="11" id="KW-0009">Actin-binding</keyword>
<feature type="domain" description="DEK-C" evidence="21">
    <location>
        <begin position="891"/>
        <end position="946"/>
    </location>
</feature>
<feature type="compositionally biased region" description="Basic residues" evidence="17">
    <location>
        <begin position="1357"/>
        <end position="1373"/>
    </location>
</feature>
<feature type="transmembrane region" description="Helical" evidence="18">
    <location>
        <begin position="79"/>
        <end position="98"/>
    </location>
</feature>
<dbReference type="InterPro" id="IPR000387">
    <property type="entry name" value="Tyr_Pase_dom"/>
</dbReference>
<comment type="subcellular location">
    <subcellularLocation>
        <location evidence="3">Cleavage furrow</location>
    </subcellularLocation>
    <subcellularLocation>
        <location evidence="2">Cytoplasm</location>
        <location evidence="2">Cytoskeleton</location>
    </subcellularLocation>
    <subcellularLocation>
        <location evidence="1">Midbody</location>
    </subcellularLocation>
</comment>
<dbReference type="InterPro" id="IPR043588">
    <property type="entry name" value="SSH-N"/>
</dbReference>
<comment type="catalytic activity">
    <reaction evidence="13">
        <text>O-phospho-L-threonyl-[protein] + H2O = L-threonyl-[protein] + phosphate</text>
        <dbReference type="Rhea" id="RHEA:47004"/>
        <dbReference type="Rhea" id="RHEA-COMP:11060"/>
        <dbReference type="Rhea" id="RHEA-COMP:11605"/>
        <dbReference type="ChEBI" id="CHEBI:15377"/>
        <dbReference type="ChEBI" id="CHEBI:30013"/>
        <dbReference type="ChEBI" id="CHEBI:43474"/>
        <dbReference type="ChEBI" id="CHEBI:61977"/>
        <dbReference type="EC" id="3.1.3.16"/>
    </reaction>
</comment>
<dbReference type="GO" id="GO:0005856">
    <property type="term" value="C:cytoskeleton"/>
    <property type="evidence" value="ECO:0007669"/>
    <property type="project" value="UniProtKB-SubCell"/>
</dbReference>
<evidence type="ECO:0000259" key="20">
    <source>
        <dbReference type="PROSITE" id="PS50056"/>
    </source>
</evidence>
<dbReference type="InterPro" id="IPR029021">
    <property type="entry name" value="Prot-tyrosine_phosphatase-like"/>
</dbReference>
<dbReference type="SMART" id="SM00195">
    <property type="entry name" value="DSPc"/>
    <property type="match status" value="1"/>
</dbReference>
<dbReference type="PROSITE" id="PS50056">
    <property type="entry name" value="TYR_PHOSPHATASE_2"/>
    <property type="match status" value="1"/>
</dbReference>
<feature type="region of interest" description="Disordered" evidence="17">
    <location>
        <begin position="1099"/>
        <end position="1164"/>
    </location>
</feature>
<feature type="region of interest" description="Disordered" evidence="17">
    <location>
        <begin position="684"/>
        <end position="715"/>
    </location>
</feature>
<evidence type="ECO:0000259" key="19">
    <source>
        <dbReference type="PROSITE" id="PS50054"/>
    </source>
</evidence>
<evidence type="ECO:0000256" key="14">
    <source>
        <dbReference type="ARBA" id="ARBA00056712"/>
    </source>
</evidence>
<dbReference type="InterPro" id="IPR014876">
    <property type="entry name" value="DEK_C"/>
</dbReference>
<dbReference type="PROSITE" id="PS51998">
    <property type="entry name" value="DEK_C"/>
    <property type="match status" value="1"/>
</dbReference>
<dbReference type="PROSITE" id="PS00383">
    <property type="entry name" value="TYR_PHOSPHATASE_1"/>
    <property type="match status" value="1"/>
</dbReference>
<dbReference type="SUPFAM" id="SSF109715">
    <property type="entry name" value="DEK C-terminal domain"/>
    <property type="match status" value="1"/>
</dbReference>
<feature type="transmembrane region" description="Helical" evidence="18">
    <location>
        <begin position="256"/>
        <end position="289"/>
    </location>
</feature>
<feature type="transmembrane region" description="Helical" evidence="18">
    <location>
        <begin position="394"/>
        <end position="418"/>
    </location>
</feature>
<name>A0AAV7SY34_PLEWA</name>
<dbReference type="Gene3D" id="1.10.10.60">
    <property type="entry name" value="Homeodomain-like"/>
    <property type="match status" value="1"/>
</dbReference>
<evidence type="ECO:0000256" key="7">
    <source>
        <dbReference type="ARBA" id="ARBA00022553"/>
    </source>
</evidence>
<evidence type="ECO:0000256" key="1">
    <source>
        <dbReference type="ARBA" id="ARBA00004214"/>
    </source>
</evidence>
<dbReference type="GO" id="GO:0004722">
    <property type="term" value="F:protein serine/threonine phosphatase activity"/>
    <property type="evidence" value="ECO:0007669"/>
    <property type="project" value="UniProtKB-EC"/>
</dbReference>
<evidence type="ECO:0000256" key="3">
    <source>
        <dbReference type="ARBA" id="ARBA00004626"/>
    </source>
</evidence>
<feature type="compositionally biased region" description="Basic and acidic residues" evidence="17">
    <location>
        <begin position="1126"/>
        <end position="1139"/>
    </location>
</feature>
<sequence>MHFKPALEHRCCQSTETTSCSTDALQASPRAPPGVRALRPHPALPMHLMPAPEHSCCQSTETTSCSTDAPQASPRGPPAFLALLLLSLTLLFLALLFLAPVRFFLALLFVAPVRLFLALLFLALALRFLAPVRLFLALLFLAPVRLFLAPALLFLALLFLALVLLFLDLVLHFLALVLWFLVLLFLAQVRLFLALALRFLAPVWLFRAPALLFLALALRFLALIRLFLAPVLFFLALLFLALALQFLALIRLFLALVLFFLVLFFLALVVCFLALVVCFLALVVCFLALVVCFLALVLCFLALVLCFLALVLCFLALVLCFLALILCFLALILCFLALVLCFLAVVLWFLVLLFLVPVLFFLFFLVLFFLVLHFLALVLWFLVLLFLAPVRLFLVLHFLALVLWFLALVWLFLALLFLVSVLLFLALLLLFLDLVLHFLALVLWFLVLLFLAQVRLFLALLFLALALRFLAPVWLFWAPALWFLALALRFLAPALFFLARLFLALALQFLALVLFFLALVLFFLALVLFFLALVLFFLALVLRFLALVLRFLALVLRFLALVLWFLVLFFLVLVLFFLVLHFLALVLWFLALVWLFLARSGCGPVIPSPSPILPGSGHVLPGPALPGSGYALPGPGSMVLGSALPGPSPALPGHDPDDECLRRSRFQRRHSFVMVKGAALLLQEEEEESDGPSTPTPPLHKTHKRNKSAQDQDLQQRGHLQAMVDLLRPEDSIKLAVRLESVKQHRIRYLLVVSKMGYSGEDETILLGVDFPKEGCNHCTIGMVLPVWSNTQVFLDGDGGFSVTSDGVTRIFKPISVQTMWSMMQVLHKACESAFHHNHFPASSALGWVQHYEATIASDQSCINEWTAMSDLLSVRPDSPAFFTEQPSEREITEHTLKAKLREVMMTTDLENITSKEIRNELERRMNCTLKEYKEFIDNEMLMILAQMDRPSRIFDYLYLGSEWNASNMEELQRNGVSHIVNVTREIDNFFPESLKYLNVRVYDEETTDLLSHWKETYRFISNARKQNTRVLVHCKMGVSRSGSTVIAYAMKEYGWSLEEALRYVKEKRPIVNPNPGFMRQLLIYQGILDASKQRHSDLWQRKTKCEQSDTPGPMTQGRLEGNGAMHEEESINHEKPSPIEEEESSETEESEEEEPQKSPPYCFRPLEGLEVELGFLAMESPDGRAEKQTQALIEEAVQPSICVQRMEEEECESGNVSDDSNAEEIMSHLGGTQHESGQLSSLAIPESPLTPRRQRINLWSVMRSISQMETFDQEATSRSPSENMNNSNSAVGEVFESVPEENPIGEEPPFSDAPLPPINPEEKSEGVSKSIPAKPRGKKRLPRQTRALIDKETGTHPHRPHFSAKALPRHKHGDKKILKQVSYQPQVGKVRKQARVLDRLRQNPQGPTDWQNCGGAGAAAEDAFGARPQLKHLQSVAELKKAALVSRQTRAFESSQRLQQEEGAYSELVEEGVPPVPQGSTVSDSFHPNPAASVPDSQETGSSILEPTDLLPDNRERDPAMSKLERSTSGPRKMVRWETVEVEENPPSEKSNGHKVGHENGASWEVGPQKAL</sequence>
<dbReference type="Gene3D" id="3.90.190.10">
    <property type="entry name" value="Protein tyrosine phosphatase superfamily"/>
    <property type="match status" value="1"/>
</dbReference>
<feature type="transmembrane region" description="Helical" evidence="18">
    <location>
        <begin position="329"/>
        <end position="355"/>
    </location>
</feature>
<proteinExistence type="inferred from homology"/>
<feature type="domain" description="Tyrosine specific protein phosphatases" evidence="20">
    <location>
        <begin position="1012"/>
        <end position="1070"/>
    </location>
</feature>
<gene>
    <name evidence="22" type="ORF">NDU88_000716</name>
</gene>
<evidence type="ECO:0000259" key="21">
    <source>
        <dbReference type="PROSITE" id="PS51998"/>
    </source>
</evidence>
<protein>
    <recommendedName>
        <fullName evidence="15">Protein phosphatase Slingshot homolog 1</fullName>
        <ecNumber evidence="5">3.1.3.16</ecNumber>
    </recommendedName>
    <alternativeName>
        <fullName evidence="16">SSH-like protein 1</fullName>
    </alternativeName>
</protein>
<feature type="transmembrane region" description="Helical" evidence="18">
    <location>
        <begin position="510"/>
        <end position="538"/>
    </location>
</feature>
<dbReference type="CDD" id="cd11652">
    <property type="entry name" value="SSH-N"/>
    <property type="match status" value="1"/>
</dbReference>
<feature type="transmembrane region" description="Helical" evidence="18">
    <location>
        <begin position="361"/>
        <end position="387"/>
    </location>
</feature>
<dbReference type="GO" id="GO:0030837">
    <property type="term" value="P:negative regulation of actin filament polymerization"/>
    <property type="evidence" value="ECO:0007669"/>
    <property type="project" value="InterPro"/>
</dbReference>
<keyword evidence="10" id="KW-0007">Acetylation</keyword>
<keyword evidence="18" id="KW-1133">Transmembrane helix</keyword>
<evidence type="ECO:0000256" key="6">
    <source>
        <dbReference type="ARBA" id="ARBA00022490"/>
    </source>
</evidence>
<feature type="transmembrane region" description="Helical" evidence="18">
    <location>
        <begin position="227"/>
        <end position="249"/>
    </location>
</feature>
<feature type="transmembrane region" description="Helical" evidence="18">
    <location>
        <begin position="138"/>
        <end position="167"/>
    </location>
</feature>
<dbReference type="InterPro" id="IPR043587">
    <property type="entry name" value="Phosphatase_SSH-like"/>
</dbReference>
<comment type="similarity">
    <text evidence="4">Belongs to the protein-tyrosine phosphatase family.</text>
</comment>
<keyword evidence="9" id="KW-0904">Protein phosphatase</keyword>
<evidence type="ECO:0000256" key="12">
    <source>
        <dbReference type="ARBA" id="ARBA00023212"/>
    </source>
</evidence>
<keyword evidence="12" id="KW-0206">Cytoskeleton</keyword>
<keyword evidence="18" id="KW-0812">Transmembrane</keyword>
<organism evidence="22 23">
    <name type="scientific">Pleurodeles waltl</name>
    <name type="common">Iberian ribbed newt</name>
    <dbReference type="NCBI Taxonomy" id="8319"/>
    <lineage>
        <taxon>Eukaryota</taxon>
        <taxon>Metazoa</taxon>
        <taxon>Chordata</taxon>
        <taxon>Craniata</taxon>
        <taxon>Vertebrata</taxon>
        <taxon>Euteleostomi</taxon>
        <taxon>Amphibia</taxon>
        <taxon>Batrachia</taxon>
        <taxon>Caudata</taxon>
        <taxon>Salamandroidea</taxon>
        <taxon>Salamandridae</taxon>
        <taxon>Pleurodelinae</taxon>
        <taxon>Pleurodeles</taxon>
    </lineage>
</organism>
<feature type="compositionally biased region" description="Polar residues" evidence="17">
    <location>
        <begin position="1496"/>
        <end position="1506"/>
    </location>
</feature>
<dbReference type="PANTHER" id="PTHR45864:SF4">
    <property type="entry name" value="PROTEIN PHOSPHATASE SLINGSHOT HOMOLOG 3"/>
    <property type="match status" value="1"/>
</dbReference>
<feature type="transmembrane region" description="Helical" evidence="18">
    <location>
        <begin position="544"/>
        <end position="566"/>
    </location>
</feature>
<feature type="compositionally biased region" description="Basic and acidic residues" evidence="17">
    <location>
        <begin position="1099"/>
        <end position="1108"/>
    </location>
</feature>
<dbReference type="GO" id="GO:0003779">
    <property type="term" value="F:actin binding"/>
    <property type="evidence" value="ECO:0007669"/>
    <property type="project" value="UniProtKB-KW"/>
</dbReference>
<feature type="compositionally biased region" description="Basic and acidic residues" evidence="17">
    <location>
        <begin position="1513"/>
        <end position="1527"/>
    </location>
</feature>
<evidence type="ECO:0000256" key="13">
    <source>
        <dbReference type="ARBA" id="ARBA00048336"/>
    </source>
</evidence>
<feature type="transmembrane region" description="Helical" evidence="18">
    <location>
        <begin position="104"/>
        <end position="126"/>
    </location>
</feature>
<evidence type="ECO:0000256" key="15">
    <source>
        <dbReference type="ARBA" id="ARBA00067363"/>
    </source>
</evidence>
<evidence type="ECO:0000256" key="17">
    <source>
        <dbReference type="SAM" id="MobiDB-lite"/>
    </source>
</evidence>
<dbReference type="FunFam" id="1.10.10.60:FF:000423">
    <property type="entry name" value="Slingshot protein phosphatase 1a"/>
    <property type="match status" value="1"/>
</dbReference>
<keyword evidence="6" id="KW-0963">Cytoplasm</keyword>
<feature type="transmembrane region" description="Helical" evidence="18">
    <location>
        <begin position="456"/>
        <end position="475"/>
    </location>
</feature>
<dbReference type="EMBL" id="JANPWB010000007">
    <property type="protein sequence ID" value="KAJ1168803.1"/>
    <property type="molecule type" value="Genomic_DNA"/>
</dbReference>
<comment type="function">
    <text evidence="14">Protein phosphatase which regulates actin filament dynamics. Dephosphorylates and activates the actin binding/depolymerizing factor cofilin, which subsequently binds to actin filaments and stimulates their disassembly. Inhibitory phosphorylation of cofilin is mediated by LIMK1, which may also be dephosphorylated and inactivated by this protein.</text>
</comment>
<dbReference type="InterPro" id="IPR000340">
    <property type="entry name" value="Dual-sp_phosphatase_cat-dom"/>
</dbReference>
<feature type="domain" description="Tyrosine-protein phosphatase" evidence="19">
    <location>
        <begin position="950"/>
        <end position="1091"/>
    </location>
</feature>
<evidence type="ECO:0000313" key="23">
    <source>
        <dbReference type="Proteomes" id="UP001066276"/>
    </source>
</evidence>
<keyword evidence="8" id="KW-0378">Hydrolase</keyword>
<dbReference type="PROSITE" id="PS50054">
    <property type="entry name" value="TYR_PHOSPHATASE_DUAL"/>
    <property type="match status" value="1"/>
</dbReference>
<evidence type="ECO:0000256" key="8">
    <source>
        <dbReference type="ARBA" id="ARBA00022801"/>
    </source>
</evidence>
<feature type="transmembrane region" description="Helical" evidence="18">
    <location>
        <begin position="295"/>
        <end position="322"/>
    </location>
</feature>
<dbReference type="InterPro" id="IPR020422">
    <property type="entry name" value="TYR_PHOSPHATASE_DUAL_dom"/>
</dbReference>
<keyword evidence="23" id="KW-1185">Reference proteome</keyword>
<feature type="region of interest" description="Disordered" evidence="17">
    <location>
        <begin position="1451"/>
        <end position="1573"/>
    </location>
</feature>
<dbReference type="EC" id="3.1.3.16" evidence="5"/>
<dbReference type="Proteomes" id="UP001066276">
    <property type="component" value="Chromosome 4_1"/>
</dbReference>
<dbReference type="Pfam" id="PF00782">
    <property type="entry name" value="DSPc"/>
    <property type="match status" value="1"/>
</dbReference>
<keyword evidence="18" id="KW-0472">Membrane</keyword>
<dbReference type="GO" id="GO:0032154">
    <property type="term" value="C:cleavage furrow"/>
    <property type="evidence" value="ECO:0007669"/>
    <property type="project" value="UniProtKB-SubCell"/>
</dbReference>
<dbReference type="Pfam" id="PF08766">
    <property type="entry name" value="DEK_C"/>
    <property type="match status" value="1"/>
</dbReference>
<dbReference type="PROSITE" id="PS50267">
    <property type="entry name" value="NA_NEUROTRAN_SYMP_3"/>
    <property type="match status" value="1"/>
</dbReference>
<reference evidence="22" key="1">
    <citation type="journal article" date="2022" name="bioRxiv">
        <title>Sequencing and chromosome-scale assembly of the giantPleurodeles waltlgenome.</title>
        <authorList>
            <person name="Brown T."/>
            <person name="Elewa A."/>
            <person name="Iarovenko S."/>
            <person name="Subramanian E."/>
            <person name="Araus A.J."/>
            <person name="Petzold A."/>
            <person name="Susuki M."/>
            <person name="Suzuki K.-i.T."/>
            <person name="Hayashi T."/>
            <person name="Toyoda A."/>
            <person name="Oliveira C."/>
            <person name="Osipova E."/>
            <person name="Leigh N.D."/>
            <person name="Simon A."/>
            <person name="Yun M.H."/>
        </authorList>
    </citation>
    <scope>NUCLEOTIDE SEQUENCE</scope>
    <source>
        <strain evidence="22">20211129_DDA</strain>
        <tissue evidence="22">Liver</tissue>
    </source>
</reference>
<evidence type="ECO:0000313" key="22">
    <source>
        <dbReference type="EMBL" id="KAJ1168803.1"/>
    </source>
</evidence>
<dbReference type="FunFam" id="3.90.190.10:FF:000004">
    <property type="entry name" value="Protein phosphatase Slingshot homolog 2"/>
    <property type="match status" value="1"/>
</dbReference>
<dbReference type="Pfam" id="PF23040">
    <property type="entry name" value="PH_SSH1-like_1st"/>
    <property type="match status" value="1"/>
</dbReference>
<keyword evidence="7" id="KW-0597">Phosphoprotein</keyword>
<feature type="transmembrane region" description="Helical" evidence="18">
    <location>
        <begin position="424"/>
        <end position="449"/>
    </location>
</feature>
<feature type="compositionally biased region" description="Acidic residues" evidence="17">
    <location>
        <begin position="1140"/>
        <end position="1155"/>
    </location>
</feature>
<dbReference type="InterPro" id="IPR000175">
    <property type="entry name" value="Na/ntran_symport"/>
</dbReference>
<dbReference type="GO" id="GO:0030496">
    <property type="term" value="C:midbody"/>
    <property type="evidence" value="ECO:0007669"/>
    <property type="project" value="UniProtKB-SubCell"/>
</dbReference>